<feature type="transmembrane region" description="Helical" evidence="1">
    <location>
        <begin position="213"/>
        <end position="234"/>
    </location>
</feature>
<organism evidence="2 3">
    <name type="scientific">Microbulbifer taiwanensis</name>
    <dbReference type="NCBI Taxonomy" id="986746"/>
    <lineage>
        <taxon>Bacteria</taxon>
        <taxon>Pseudomonadati</taxon>
        <taxon>Pseudomonadota</taxon>
        <taxon>Gammaproteobacteria</taxon>
        <taxon>Cellvibrionales</taxon>
        <taxon>Microbulbiferaceae</taxon>
        <taxon>Microbulbifer</taxon>
    </lineage>
</organism>
<feature type="transmembrane region" description="Helical" evidence="1">
    <location>
        <begin position="246"/>
        <end position="272"/>
    </location>
</feature>
<dbReference type="InterPro" id="IPR018750">
    <property type="entry name" value="DUF2306_membrane"/>
</dbReference>
<accession>A0ABW1YSM0</accession>
<feature type="transmembrane region" description="Helical" evidence="1">
    <location>
        <begin position="143"/>
        <end position="163"/>
    </location>
</feature>
<keyword evidence="1" id="KW-0812">Transmembrane</keyword>
<feature type="transmembrane region" description="Helical" evidence="1">
    <location>
        <begin position="110"/>
        <end position="131"/>
    </location>
</feature>
<protein>
    <submittedName>
        <fullName evidence="2">DUF2306 domain-containing protein</fullName>
    </submittedName>
</protein>
<keyword evidence="1" id="KW-1133">Transmembrane helix</keyword>
<reference evidence="3" key="1">
    <citation type="journal article" date="2019" name="Int. J. Syst. Evol. Microbiol.">
        <title>The Global Catalogue of Microorganisms (GCM) 10K type strain sequencing project: providing services to taxonomists for standard genome sequencing and annotation.</title>
        <authorList>
            <consortium name="The Broad Institute Genomics Platform"/>
            <consortium name="The Broad Institute Genome Sequencing Center for Infectious Disease"/>
            <person name="Wu L."/>
            <person name="Ma J."/>
        </authorList>
    </citation>
    <scope>NUCLEOTIDE SEQUENCE [LARGE SCALE GENOMIC DNA]</scope>
    <source>
        <strain evidence="3">CGMCC 1.13718</strain>
    </source>
</reference>
<feature type="transmembrane region" description="Helical" evidence="1">
    <location>
        <begin position="175"/>
        <end position="198"/>
    </location>
</feature>
<proteinExistence type="predicted"/>
<keyword evidence="1" id="KW-0472">Membrane</keyword>
<dbReference type="EMBL" id="JBHSVR010000001">
    <property type="protein sequence ID" value="MFC6635601.1"/>
    <property type="molecule type" value="Genomic_DNA"/>
</dbReference>
<evidence type="ECO:0000256" key="1">
    <source>
        <dbReference type="SAM" id="Phobius"/>
    </source>
</evidence>
<evidence type="ECO:0000313" key="3">
    <source>
        <dbReference type="Proteomes" id="UP001596425"/>
    </source>
</evidence>
<keyword evidence="3" id="KW-1185">Reference proteome</keyword>
<dbReference type="Proteomes" id="UP001596425">
    <property type="component" value="Unassembled WGS sequence"/>
</dbReference>
<feature type="transmembrane region" description="Helical" evidence="1">
    <location>
        <begin position="76"/>
        <end position="98"/>
    </location>
</feature>
<dbReference type="RefSeq" id="WP_193192651.1">
    <property type="nucleotide sequence ID" value="NZ_JACZFR010000031.1"/>
</dbReference>
<dbReference type="Pfam" id="PF10067">
    <property type="entry name" value="DUF2306"/>
    <property type="match status" value="1"/>
</dbReference>
<feature type="transmembrane region" description="Helical" evidence="1">
    <location>
        <begin position="27"/>
        <end position="47"/>
    </location>
</feature>
<comment type="caution">
    <text evidence="2">The sequence shown here is derived from an EMBL/GenBank/DDBJ whole genome shotgun (WGS) entry which is preliminary data.</text>
</comment>
<name>A0ABW1YSM0_9GAMM</name>
<sequence>MNDAVLSPTLLRPFDARRAVNLSVKTWFCLAAAGHWIFLAYILAVFYPPIAQSGLHGLQGLHLPAGFREGDTLGNLAAAAHVLLAAIVIGGGPLQLIPAVRRHAPKFHRWLGRSYLVAAVISSVGGLYMTWTRHSIGDLVSQISISIDGILILVFAFLALRNAMAGRFAEHRRWALRLFLAASAVWFFRVVLMGWVMLTGGWGIDWESFTGPFLYALGFGQYLVPLAMLQWYFHCQKHEAGQGARLAFVGTLVPLTVFMAVGIFAATMGMWLPRM</sequence>
<evidence type="ECO:0000313" key="2">
    <source>
        <dbReference type="EMBL" id="MFC6635601.1"/>
    </source>
</evidence>
<gene>
    <name evidence="2" type="ORF">ACFQBM_20210</name>
</gene>